<evidence type="ECO:0000256" key="2">
    <source>
        <dbReference type="ARBA" id="ARBA00022679"/>
    </source>
</evidence>
<keyword evidence="4" id="KW-0479">Metal-binding</keyword>
<evidence type="ECO:0000256" key="1">
    <source>
        <dbReference type="ARBA" id="ARBA00001946"/>
    </source>
</evidence>
<dbReference type="GO" id="GO:0046872">
    <property type="term" value="F:metal ion binding"/>
    <property type="evidence" value="ECO:0007669"/>
    <property type="project" value="UniProtKB-KW"/>
</dbReference>
<evidence type="ECO:0000259" key="8">
    <source>
        <dbReference type="Pfam" id="PF18765"/>
    </source>
</evidence>
<evidence type="ECO:0000313" key="10">
    <source>
        <dbReference type="Proteomes" id="UP000033915"/>
    </source>
</evidence>
<dbReference type="InterPro" id="IPR043519">
    <property type="entry name" value="NT_sf"/>
</dbReference>
<keyword evidence="2 9" id="KW-0808">Transferase</keyword>
<dbReference type="GO" id="GO:0016779">
    <property type="term" value="F:nucleotidyltransferase activity"/>
    <property type="evidence" value="ECO:0007669"/>
    <property type="project" value="UniProtKB-KW"/>
</dbReference>
<evidence type="ECO:0000256" key="7">
    <source>
        <dbReference type="ARBA" id="ARBA00022842"/>
    </source>
</evidence>
<sequence length="97" mass="11145">MTIQAIKKQVTPILKRQGVVKAALFGSAARGDMKKKSDIDILVKFGERKSLLDLVRIQFMLEDKLGRKVDLLTYKSVHPLLKDVIFKEQKTIYEKRS</sequence>
<dbReference type="InterPro" id="IPR041633">
    <property type="entry name" value="Polbeta"/>
</dbReference>
<gene>
    <name evidence="9" type="ORF">UW81_C0042G0006</name>
</gene>
<accession>A0A0G1KFV7</accession>
<dbReference type="PANTHER" id="PTHR33571:SF14">
    <property type="entry name" value="PROTEIN ADENYLYLTRANSFERASE MJ0435-RELATED"/>
    <property type="match status" value="1"/>
</dbReference>
<evidence type="ECO:0000256" key="3">
    <source>
        <dbReference type="ARBA" id="ARBA00022695"/>
    </source>
</evidence>
<reference evidence="9 10" key="1">
    <citation type="journal article" date="2015" name="Nature">
        <title>rRNA introns, odd ribosomes, and small enigmatic genomes across a large radiation of phyla.</title>
        <authorList>
            <person name="Brown C.T."/>
            <person name="Hug L.A."/>
            <person name="Thomas B.C."/>
            <person name="Sharon I."/>
            <person name="Castelle C.J."/>
            <person name="Singh A."/>
            <person name="Wilkins M.J."/>
            <person name="Williams K.H."/>
            <person name="Banfield J.F."/>
        </authorList>
    </citation>
    <scope>NUCLEOTIDE SEQUENCE [LARGE SCALE GENOMIC DNA]</scope>
</reference>
<keyword evidence="3" id="KW-0548">Nucleotidyltransferase</keyword>
<proteinExistence type="predicted"/>
<dbReference type="CDD" id="cd05403">
    <property type="entry name" value="NT_KNTase_like"/>
    <property type="match status" value="1"/>
</dbReference>
<feature type="domain" description="Polymerase beta nucleotidyltransferase" evidence="8">
    <location>
        <begin position="8"/>
        <end position="95"/>
    </location>
</feature>
<evidence type="ECO:0000313" key="9">
    <source>
        <dbReference type="EMBL" id="KKT82405.1"/>
    </source>
</evidence>
<dbReference type="Proteomes" id="UP000033915">
    <property type="component" value="Unassembled WGS sequence"/>
</dbReference>
<keyword evidence="7" id="KW-0460">Magnesium</keyword>
<dbReference type="NCBIfam" id="NF047752">
    <property type="entry name" value="MntA_antitoxin"/>
    <property type="match status" value="1"/>
</dbReference>
<dbReference type="AlphaFoldDB" id="A0A0G1KFV7"/>
<protein>
    <submittedName>
        <fullName evidence="9">Nucleotidyltransferase</fullName>
    </submittedName>
</protein>
<dbReference type="Gene3D" id="3.30.460.10">
    <property type="entry name" value="Beta Polymerase, domain 2"/>
    <property type="match status" value="1"/>
</dbReference>
<dbReference type="InterPro" id="IPR052038">
    <property type="entry name" value="Type-VII_TA_antitoxin"/>
</dbReference>
<comment type="cofactor">
    <cofactor evidence="1">
        <name>Mg(2+)</name>
        <dbReference type="ChEBI" id="CHEBI:18420"/>
    </cofactor>
</comment>
<dbReference type="SUPFAM" id="SSF81301">
    <property type="entry name" value="Nucleotidyltransferase"/>
    <property type="match status" value="1"/>
</dbReference>
<keyword evidence="6" id="KW-0067">ATP-binding</keyword>
<dbReference type="PANTHER" id="PTHR33571">
    <property type="entry name" value="SSL8005 PROTEIN"/>
    <property type="match status" value="1"/>
</dbReference>
<dbReference type="GO" id="GO:0005524">
    <property type="term" value="F:ATP binding"/>
    <property type="evidence" value="ECO:0007669"/>
    <property type="project" value="UniProtKB-KW"/>
</dbReference>
<keyword evidence="5" id="KW-0547">Nucleotide-binding</keyword>
<evidence type="ECO:0000256" key="6">
    <source>
        <dbReference type="ARBA" id="ARBA00022840"/>
    </source>
</evidence>
<comment type="caution">
    <text evidence="9">The sequence shown here is derived from an EMBL/GenBank/DDBJ whole genome shotgun (WGS) entry which is preliminary data.</text>
</comment>
<name>A0A0G1KFV7_9BACT</name>
<organism evidence="9 10">
    <name type="scientific">Candidatus Giovannonibacteria bacterium GW2011_GWC2_44_9</name>
    <dbReference type="NCBI Taxonomy" id="1618658"/>
    <lineage>
        <taxon>Bacteria</taxon>
        <taxon>Candidatus Giovannoniibacteriota</taxon>
    </lineage>
</organism>
<evidence type="ECO:0000256" key="4">
    <source>
        <dbReference type="ARBA" id="ARBA00022723"/>
    </source>
</evidence>
<dbReference type="Pfam" id="PF18765">
    <property type="entry name" value="Polbeta"/>
    <property type="match status" value="1"/>
</dbReference>
<dbReference type="EMBL" id="LCJT01000042">
    <property type="protein sequence ID" value="KKT82405.1"/>
    <property type="molecule type" value="Genomic_DNA"/>
</dbReference>
<evidence type="ECO:0000256" key="5">
    <source>
        <dbReference type="ARBA" id="ARBA00022741"/>
    </source>
</evidence>